<gene>
    <name evidence="3" type="ORF">K457DRAFT_30559</name>
</gene>
<evidence type="ECO:0000313" key="3">
    <source>
        <dbReference type="EMBL" id="OAQ31744.1"/>
    </source>
</evidence>
<keyword evidence="4" id="KW-1185">Reference proteome</keyword>
<dbReference type="Proteomes" id="UP000078512">
    <property type="component" value="Unassembled WGS sequence"/>
</dbReference>
<sequence>MGKKNKRRPVLDQLQLHPQQQRQRHHPRSKRQQPMMLGRHITDSNNNNPQKQRHRHHQQHHAQLGGANILDSRQSTREYDSTPPKIRTSEKRPIVILSDDEDDNNENITHSSNPYKRPMWRTIQRRWTSSPHDRYDTFTVMTYNLLSNRLALQNQHLYKRCSKSDIKWENRSKLLMQELRSQMLDIYCLQEIDREHYVSFFQPTFREWGYSGVFKKRNGDKPDGCAIFFRNKTVKAVKLLGVNFDENAFTKKENIGIVGIFDIKHQERTRRVSLATSHIIFHPTYGMTKIAQLRMLLDSAREMIVEQNSDIPIVLCGDFNALPYSTVMRYLTDESIDVSALPEWRLSGQQQAHATYKFTPPYENKLTAFHRAFPDNGHGFSPTSKAFPVASPTRTKSDPTAAAATTTRTNATETATTIQIQPSALTWSASSLRSLIRKSKSEWNESTESTSNTSTAAIVSSPTNANSTDTKAANSHIIFNSDGSTKITTTTNTPTTHTSRPGGLICQPFALKSAYPFFPREEAARNLGSNRSAKGGPWTTFHSGGQLVCDYIFHGQLRVPVTLTGANPSCSHSNPTSTASIPQKLQVDGILELPCADLREKGIQSLPCSEFGSDHLSLVARFKFV</sequence>
<protein>
    <recommendedName>
        <fullName evidence="2">Endonuclease/exonuclease/phosphatase domain-containing protein</fullName>
    </recommendedName>
</protein>
<dbReference type="OrthoDB" id="428734at2759"/>
<accession>A0A197K5L7</accession>
<organism evidence="3 4">
    <name type="scientific">Linnemannia elongata AG-77</name>
    <dbReference type="NCBI Taxonomy" id="1314771"/>
    <lineage>
        <taxon>Eukaryota</taxon>
        <taxon>Fungi</taxon>
        <taxon>Fungi incertae sedis</taxon>
        <taxon>Mucoromycota</taxon>
        <taxon>Mortierellomycotina</taxon>
        <taxon>Mortierellomycetes</taxon>
        <taxon>Mortierellales</taxon>
        <taxon>Mortierellaceae</taxon>
        <taxon>Linnemannia</taxon>
    </lineage>
</organism>
<feature type="region of interest" description="Disordered" evidence="1">
    <location>
        <begin position="442"/>
        <end position="470"/>
    </location>
</feature>
<dbReference type="PANTHER" id="PTHR12121:SF36">
    <property type="entry name" value="ENDONUCLEASE_EXONUCLEASE_PHOSPHATASE DOMAIN-CONTAINING PROTEIN"/>
    <property type="match status" value="1"/>
</dbReference>
<dbReference type="PANTHER" id="PTHR12121">
    <property type="entry name" value="CARBON CATABOLITE REPRESSOR PROTEIN 4"/>
    <property type="match status" value="1"/>
</dbReference>
<reference evidence="3 4" key="1">
    <citation type="submission" date="2016-05" db="EMBL/GenBank/DDBJ databases">
        <title>Genome sequencing reveals origins of a unique bacterial endosymbiosis in the earliest lineages of terrestrial Fungi.</title>
        <authorList>
            <consortium name="DOE Joint Genome Institute"/>
            <person name="Uehling J."/>
            <person name="Gryganskyi A."/>
            <person name="Hameed K."/>
            <person name="Tschaplinski T."/>
            <person name="Misztal P."/>
            <person name="Wu S."/>
            <person name="Desiro A."/>
            <person name="Vande Pol N."/>
            <person name="Du Z.-Y."/>
            <person name="Zienkiewicz A."/>
            <person name="Zienkiewicz K."/>
            <person name="Morin E."/>
            <person name="Tisserant E."/>
            <person name="Splivallo R."/>
            <person name="Hainaut M."/>
            <person name="Henrissat B."/>
            <person name="Ohm R."/>
            <person name="Kuo A."/>
            <person name="Yan J."/>
            <person name="Lipzen A."/>
            <person name="Nolan M."/>
            <person name="Labutti K."/>
            <person name="Barry K."/>
            <person name="Goldstein A."/>
            <person name="Labbe J."/>
            <person name="Schadt C."/>
            <person name="Tuskan G."/>
            <person name="Grigoriev I."/>
            <person name="Martin F."/>
            <person name="Vilgalys R."/>
            <person name="Bonito G."/>
        </authorList>
    </citation>
    <scope>NUCLEOTIDE SEQUENCE [LARGE SCALE GENOMIC DNA]</scope>
    <source>
        <strain evidence="3 4">AG-77</strain>
    </source>
</reference>
<feature type="region of interest" description="Disordered" evidence="1">
    <location>
        <begin position="380"/>
        <end position="412"/>
    </location>
</feature>
<dbReference type="GO" id="GO:0000175">
    <property type="term" value="F:3'-5'-RNA exonuclease activity"/>
    <property type="evidence" value="ECO:0007669"/>
    <property type="project" value="TreeGrafter"/>
</dbReference>
<dbReference type="InterPro" id="IPR005135">
    <property type="entry name" value="Endo/exonuclease/phosphatase"/>
</dbReference>
<feature type="compositionally biased region" description="Polar residues" evidence="1">
    <location>
        <begin position="456"/>
        <end position="470"/>
    </location>
</feature>
<dbReference type="InterPro" id="IPR036691">
    <property type="entry name" value="Endo/exonu/phosph_ase_sf"/>
</dbReference>
<dbReference type="SUPFAM" id="SSF56219">
    <property type="entry name" value="DNase I-like"/>
    <property type="match status" value="1"/>
</dbReference>
<feature type="compositionally biased region" description="Basic residues" evidence="1">
    <location>
        <begin position="51"/>
        <end position="60"/>
    </location>
</feature>
<dbReference type="STRING" id="1314771.A0A197K5L7"/>
<dbReference type="InterPro" id="IPR050410">
    <property type="entry name" value="CCR4/nocturin_mRNA_transcr"/>
</dbReference>
<evidence type="ECO:0000256" key="1">
    <source>
        <dbReference type="SAM" id="MobiDB-lite"/>
    </source>
</evidence>
<dbReference type="Pfam" id="PF03372">
    <property type="entry name" value="Exo_endo_phos"/>
    <property type="match status" value="1"/>
</dbReference>
<dbReference type="AlphaFoldDB" id="A0A197K5L7"/>
<feature type="compositionally biased region" description="Low complexity" evidence="1">
    <location>
        <begin position="11"/>
        <end position="21"/>
    </location>
</feature>
<feature type="compositionally biased region" description="Low complexity" evidence="1">
    <location>
        <begin position="444"/>
        <end position="455"/>
    </location>
</feature>
<evidence type="ECO:0000313" key="4">
    <source>
        <dbReference type="Proteomes" id="UP000078512"/>
    </source>
</evidence>
<dbReference type="Gene3D" id="3.60.10.10">
    <property type="entry name" value="Endonuclease/exonuclease/phosphatase"/>
    <property type="match status" value="1"/>
</dbReference>
<name>A0A197K5L7_9FUNG</name>
<feature type="region of interest" description="Disordered" evidence="1">
    <location>
        <begin position="1"/>
        <end position="92"/>
    </location>
</feature>
<evidence type="ECO:0000259" key="2">
    <source>
        <dbReference type="Pfam" id="PF03372"/>
    </source>
</evidence>
<dbReference type="EMBL" id="KV442028">
    <property type="protein sequence ID" value="OAQ31744.1"/>
    <property type="molecule type" value="Genomic_DNA"/>
</dbReference>
<feature type="compositionally biased region" description="Basic residues" evidence="1">
    <location>
        <begin position="22"/>
        <end position="31"/>
    </location>
</feature>
<proteinExistence type="predicted"/>
<feature type="compositionally biased region" description="Low complexity" evidence="1">
    <location>
        <begin position="400"/>
        <end position="412"/>
    </location>
</feature>
<feature type="domain" description="Endonuclease/exonuclease/phosphatase" evidence="2">
    <location>
        <begin position="141"/>
        <end position="344"/>
    </location>
</feature>